<dbReference type="Gene3D" id="3.40.250.10">
    <property type="entry name" value="Rhodanese-like domain"/>
    <property type="match status" value="1"/>
</dbReference>
<dbReference type="PANTHER" id="PTHR43031:SF17">
    <property type="entry name" value="SULFURTRANSFERASE YTWF-RELATED"/>
    <property type="match status" value="1"/>
</dbReference>
<sequence>MDITVEELKERLEKGEDLHFYDVREEHEYEEDNLGAILIPLGELPDHLDELEPLKDEEIIIHCRSGARSGKAARYLESQGFSNVRNVLGGILAYRELED</sequence>
<dbReference type="InterPro" id="IPR001763">
    <property type="entry name" value="Rhodanese-like_dom"/>
</dbReference>
<dbReference type="InterPro" id="IPR050229">
    <property type="entry name" value="GlpE_sulfurtransferase"/>
</dbReference>
<feature type="domain" description="Rhodanese" evidence="1">
    <location>
        <begin position="14"/>
        <end position="99"/>
    </location>
</feature>
<gene>
    <name evidence="2" type="ORF">J2W84_005142</name>
</gene>
<dbReference type="SMART" id="SM00450">
    <property type="entry name" value="RHOD"/>
    <property type="match status" value="1"/>
</dbReference>
<evidence type="ECO:0000259" key="1">
    <source>
        <dbReference type="PROSITE" id="PS50206"/>
    </source>
</evidence>
<name>A0ABU1R3Y1_9BACT</name>
<dbReference type="CDD" id="cd00158">
    <property type="entry name" value="RHOD"/>
    <property type="match status" value="1"/>
</dbReference>
<dbReference type="RefSeq" id="WP_090374863.1">
    <property type="nucleotide sequence ID" value="NZ_JAHXBN020000001.1"/>
</dbReference>
<evidence type="ECO:0000313" key="2">
    <source>
        <dbReference type="EMBL" id="MDR6808080.1"/>
    </source>
</evidence>
<dbReference type="Pfam" id="PF00581">
    <property type="entry name" value="Rhodanese"/>
    <property type="match status" value="1"/>
</dbReference>
<dbReference type="InterPro" id="IPR036873">
    <property type="entry name" value="Rhodanese-like_dom_sf"/>
</dbReference>
<dbReference type="EMBL" id="JAVDTI010000006">
    <property type="protein sequence ID" value="MDR6808080.1"/>
    <property type="molecule type" value="Genomic_DNA"/>
</dbReference>
<evidence type="ECO:0000313" key="3">
    <source>
        <dbReference type="Proteomes" id="UP001264980"/>
    </source>
</evidence>
<dbReference type="SUPFAM" id="SSF52821">
    <property type="entry name" value="Rhodanese/Cell cycle control phosphatase"/>
    <property type="match status" value="1"/>
</dbReference>
<comment type="caution">
    <text evidence="2">The sequence shown here is derived from an EMBL/GenBank/DDBJ whole genome shotgun (WGS) entry which is preliminary data.</text>
</comment>
<accession>A0ABU1R3Y1</accession>
<dbReference type="Proteomes" id="UP001264980">
    <property type="component" value="Unassembled WGS sequence"/>
</dbReference>
<protein>
    <submittedName>
        <fullName evidence="2">Rhodanese-related sulfurtransferase</fullName>
    </submittedName>
</protein>
<dbReference type="PANTHER" id="PTHR43031">
    <property type="entry name" value="FAD-DEPENDENT OXIDOREDUCTASE"/>
    <property type="match status" value="1"/>
</dbReference>
<organism evidence="2 3">
    <name type="scientific">Dyadobacter fermentans</name>
    <dbReference type="NCBI Taxonomy" id="94254"/>
    <lineage>
        <taxon>Bacteria</taxon>
        <taxon>Pseudomonadati</taxon>
        <taxon>Bacteroidota</taxon>
        <taxon>Cytophagia</taxon>
        <taxon>Cytophagales</taxon>
        <taxon>Spirosomataceae</taxon>
        <taxon>Dyadobacter</taxon>
    </lineage>
</organism>
<reference evidence="2 3" key="1">
    <citation type="submission" date="2023-07" db="EMBL/GenBank/DDBJ databases">
        <title>Sorghum-associated microbial communities from plants grown in Nebraska, USA.</title>
        <authorList>
            <person name="Schachtman D."/>
        </authorList>
    </citation>
    <scope>NUCLEOTIDE SEQUENCE [LARGE SCALE GENOMIC DNA]</scope>
    <source>
        <strain evidence="2 3">BE57</strain>
    </source>
</reference>
<proteinExistence type="predicted"/>
<keyword evidence="3" id="KW-1185">Reference proteome</keyword>
<dbReference type="PROSITE" id="PS50206">
    <property type="entry name" value="RHODANESE_3"/>
    <property type="match status" value="1"/>
</dbReference>